<dbReference type="Proteomes" id="UP000179076">
    <property type="component" value="Unassembled WGS sequence"/>
</dbReference>
<dbReference type="Pfam" id="PF10636">
    <property type="entry name" value="hemP"/>
    <property type="match status" value="1"/>
</dbReference>
<name>A0A1F6VDJ0_9PROT</name>
<feature type="region of interest" description="Disordered" evidence="1">
    <location>
        <begin position="1"/>
        <end position="32"/>
    </location>
</feature>
<organism evidence="2 3">
    <name type="scientific">Candidatus Muproteobacteria bacterium RBG_16_60_9</name>
    <dbReference type="NCBI Taxonomy" id="1817755"/>
    <lineage>
        <taxon>Bacteria</taxon>
        <taxon>Pseudomonadati</taxon>
        <taxon>Pseudomonadota</taxon>
        <taxon>Candidatus Muproteobacteria</taxon>
    </lineage>
</organism>
<evidence type="ECO:0000256" key="1">
    <source>
        <dbReference type="SAM" id="MobiDB-lite"/>
    </source>
</evidence>
<evidence type="ECO:0008006" key="4">
    <source>
        <dbReference type="Google" id="ProtNLM"/>
    </source>
</evidence>
<gene>
    <name evidence="2" type="ORF">A2W18_10365</name>
</gene>
<dbReference type="InterPro" id="IPR019600">
    <property type="entry name" value="Hemin_uptake_protein_HemP"/>
</dbReference>
<dbReference type="EMBL" id="MFSP01000050">
    <property type="protein sequence ID" value="OGI67682.1"/>
    <property type="molecule type" value="Genomic_DNA"/>
</dbReference>
<proteinExistence type="predicted"/>
<evidence type="ECO:0000313" key="3">
    <source>
        <dbReference type="Proteomes" id="UP000179076"/>
    </source>
</evidence>
<dbReference type="AlphaFoldDB" id="A0A1F6VDJ0"/>
<sequence length="66" mass="7238">MNKPPRSSIGTRIAQPVAEQEALPTHQPPRVPSEALLGARGELIIVHAGREYRLRRTSLGKLMLTA</sequence>
<protein>
    <recommendedName>
        <fullName evidence="4">Hemin uptake protein HemP</fullName>
    </recommendedName>
</protein>
<evidence type="ECO:0000313" key="2">
    <source>
        <dbReference type="EMBL" id="OGI67682.1"/>
    </source>
</evidence>
<comment type="caution">
    <text evidence="2">The sequence shown here is derived from an EMBL/GenBank/DDBJ whole genome shotgun (WGS) entry which is preliminary data.</text>
</comment>
<accession>A0A1F6VDJ0</accession>
<reference evidence="2 3" key="1">
    <citation type="journal article" date="2016" name="Nat. Commun.">
        <title>Thousands of microbial genomes shed light on interconnected biogeochemical processes in an aquifer system.</title>
        <authorList>
            <person name="Anantharaman K."/>
            <person name="Brown C.T."/>
            <person name="Hug L.A."/>
            <person name="Sharon I."/>
            <person name="Castelle C.J."/>
            <person name="Probst A.J."/>
            <person name="Thomas B.C."/>
            <person name="Singh A."/>
            <person name="Wilkins M.J."/>
            <person name="Karaoz U."/>
            <person name="Brodie E.L."/>
            <person name="Williams K.H."/>
            <person name="Hubbard S.S."/>
            <person name="Banfield J.F."/>
        </authorList>
    </citation>
    <scope>NUCLEOTIDE SEQUENCE [LARGE SCALE GENOMIC DNA]</scope>
</reference>
<dbReference type="Gene3D" id="2.10.70.10">
    <property type="entry name" value="Complement Module, domain 1"/>
    <property type="match status" value="1"/>
</dbReference>